<evidence type="ECO:0000313" key="3">
    <source>
        <dbReference type="EMBL" id="OAH59668.1"/>
    </source>
</evidence>
<dbReference type="InterPro" id="IPR050447">
    <property type="entry name" value="Erg6_SMT_methyltransf"/>
</dbReference>
<dbReference type="SUPFAM" id="SSF53335">
    <property type="entry name" value="S-adenosyl-L-methionine-dependent methyltransferases"/>
    <property type="match status" value="1"/>
</dbReference>
<accession>A0A177L208</accession>
<proteinExistence type="predicted"/>
<dbReference type="PANTHER" id="PTHR44068">
    <property type="entry name" value="ZGC:194242"/>
    <property type="match status" value="1"/>
</dbReference>
<dbReference type="PANTHER" id="PTHR44068:SF11">
    <property type="entry name" value="GERANYL DIPHOSPHATE 2-C-METHYLTRANSFERASE"/>
    <property type="match status" value="1"/>
</dbReference>
<dbReference type="InterPro" id="IPR029063">
    <property type="entry name" value="SAM-dependent_MTases_sf"/>
</dbReference>
<dbReference type="CDD" id="cd02440">
    <property type="entry name" value="AdoMet_MTases"/>
    <property type="match status" value="1"/>
</dbReference>
<dbReference type="GO" id="GO:0008757">
    <property type="term" value="F:S-adenosylmethionine-dependent methyltransferase activity"/>
    <property type="evidence" value="ECO:0007669"/>
    <property type="project" value="InterPro"/>
</dbReference>
<dbReference type="OrthoDB" id="43862at2"/>
<dbReference type="Gene3D" id="3.40.50.150">
    <property type="entry name" value="Vaccinia Virus protein VP39"/>
    <property type="match status" value="1"/>
</dbReference>
<dbReference type="InterPro" id="IPR013216">
    <property type="entry name" value="Methyltransf_11"/>
</dbReference>
<keyword evidence="1" id="KW-0808">Transferase</keyword>
<dbReference type="RefSeq" id="WP_063974277.1">
    <property type="nucleotide sequence ID" value="NZ_LQWZ01000001.1"/>
</dbReference>
<evidence type="ECO:0000256" key="1">
    <source>
        <dbReference type="ARBA" id="ARBA00022679"/>
    </source>
</evidence>
<reference evidence="3 4" key="1">
    <citation type="submission" date="2016-01" db="EMBL/GenBank/DDBJ databases">
        <title>Investigation of taxonomic status of Bacillus aminovorans.</title>
        <authorList>
            <person name="Verma A."/>
            <person name="Pal Y."/>
            <person name="Krishnamurthi S."/>
        </authorList>
    </citation>
    <scope>NUCLEOTIDE SEQUENCE [LARGE SCALE GENOMIC DNA]</scope>
    <source>
        <strain evidence="3 4">DSM 4337</strain>
    </source>
</reference>
<gene>
    <name evidence="3" type="ORF">AWH48_00755</name>
</gene>
<protein>
    <recommendedName>
        <fullName evidence="2">Methyltransferase type 11 domain-containing protein</fullName>
    </recommendedName>
</protein>
<organism evidence="3 4">
    <name type="scientific">Domibacillus aminovorans</name>
    <dbReference type="NCBI Taxonomy" id="29332"/>
    <lineage>
        <taxon>Bacteria</taxon>
        <taxon>Bacillati</taxon>
        <taxon>Bacillota</taxon>
        <taxon>Bacilli</taxon>
        <taxon>Bacillales</taxon>
        <taxon>Bacillaceae</taxon>
        <taxon>Domibacillus</taxon>
    </lineage>
</organism>
<evidence type="ECO:0000313" key="4">
    <source>
        <dbReference type="Proteomes" id="UP000077271"/>
    </source>
</evidence>
<evidence type="ECO:0000259" key="2">
    <source>
        <dbReference type="Pfam" id="PF08241"/>
    </source>
</evidence>
<sequence length="235" mass="26933">MSHNYLDLLAYFGIGGAHPGGFPLTQLLLQDEIIHPYSSVLDIGCGTGQTAAFLNQKYGCQVTAVDNHPIMLEKARERFKNQESTVQVIEGDAQKLHFKDNSFDFIIAESVITFTTISKTLNELFRLLKRDGRMILIEMTAEEPLSRKVQKKVHTLYGIHEVLSEEEWKMKLQQIGFTHIDMITPSSELIQTEITDMNPSKNLSDEWYDLWDNHHSFIHQSTVPLGFRVFRCGFK</sequence>
<dbReference type="EMBL" id="LQWZ01000001">
    <property type="protein sequence ID" value="OAH59668.1"/>
    <property type="molecule type" value="Genomic_DNA"/>
</dbReference>
<dbReference type="Proteomes" id="UP000077271">
    <property type="component" value="Unassembled WGS sequence"/>
</dbReference>
<comment type="caution">
    <text evidence="3">The sequence shown here is derived from an EMBL/GenBank/DDBJ whole genome shotgun (WGS) entry which is preliminary data.</text>
</comment>
<name>A0A177L208_9BACI</name>
<feature type="domain" description="Methyltransferase type 11" evidence="2">
    <location>
        <begin position="41"/>
        <end position="136"/>
    </location>
</feature>
<dbReference type="AlphaFoldDB" id="A0A177L208"/>
<dbReference type="Pfam" id="PF08241">
    <property type="entry name" value="Methyltransf_11"/>
    <property type="match status" value="1"/>
</dbReference>